<comment type="caution">
    <text evidence="1">The sequence shown here is derived from an EMBL/GenBank/DDBJ whole genome shotgun (WGS) entry which is preliminary data.</text>
</comment>
<dbReference type="RefSeq" id="WP_006093001.1">
    <property type="nucleotide sequence ID" value="NZ_AOHW01000056.1"/>
</dbReference>
<dbReference type="EMBL" id="AOHW01000056">
    <property type="protein sequence ID" value="ELY35580.1"/>
    <property type="molecule type" value="Genomic_DNA"/>
</dbReference>
<organism evidence="1 2">
    <name type="scientific">Natronorubrum tibetense GA33</name>
    <dbReference type="NCBI Taxonomy" id="1114856"/>
    <lineage>
        <taxon>Archaea</taxon>
        <taxon>Methanobacteriati</taxon>
        <taxon>Methanobacteriota</taxon>
        <taxon>Stenosarchaea group</taxon>
        <taxon>Halobacteria</taxon>
        <taxon>Halobacteriales</taxon>
        <taxon>Natrialbaceae</taxon>
        <taxon>Natronorubrum</taxon>
    </lineage>
</organism>
<proteinExistence type="predicted"/>
<gene>
    <name evidence="1" type="ORF">C496_23436</name>
</gene>
<dbReference type="Proteomes" id="UP000011599">
    <property type="component" value="Unassembled WGS sequence"/>
</dbReference>
<reference evidence="1 2" key="1">
    <citation type="journal article" date="2014" name="PLoS Genet.">
        <title>Phylogenetically driven sequencing of extremely halophilic archaea reveals strategies for static and dynamic osmo-response.</title>
        <authorList>
            <person name="Becker E.A."/>
            <person name="Seitzer P.M."/>
            <person name="Tritt A."/>
            <person name="Larsen D."/>
            <person name="Krusor M."/>
            <person name="Yao A.I."/>
            <person name="Wu D."/>
            <person name="Madern D."/>
            <person name="Eisen J.A."/>
            <person name="Darling A.E."/>
            <person name="Facciotti M.T."/>
        </authorList>
    </citation>
    <scope>NUCLEOTIDE SEQUENCE [LARGE SCALE GENOMIC DNA]</scope>
    <source>
        <strain evidence="1 2">GA33</strain>
    </source>
</reference>
<keyword evidence="2" id="KW-1185">Reference proteome</keyword>
<protein>
    <submittedName>
        <fullName evidence="1">Uncharacterized protein</fullName>
    </submittedName>
</protein>
<evidence type="ECO:0000313" key="2">
    <source>
        <dbReference type="Proteomes" id="UP000011599"/>
    </source>
</evidence>
<evidence type="ECO:0000313" key="1">
    <source>
        <dbReference type="EMBL" id="ELY35580.1"/>
    </source>
</evidence>
<name>L9VEG2_9EURY</name>
<accession>L9VEG2</accession>
<dbReference type="STRING" id="1114856.GCA_000383975_04653"/>
<sequence>MEALIDEATDGDEIEWSATVAIGAIAMVDPDGTDFVSAVPDDFIAAVDPTGKSDYRAALEAIGSVALGIGDTFVTKTVTDALESSTREKRAELLPIIAETEVFSPDEFLQLLADADPADSRQEFRTYFDSEIRDHVVSALQAVSRQAGASLNMDLRRSLESNLSSEEAHTLDPATRLAMVDCLVAYPTATADRNYDISTR</sequence>
<dbReference type="AlphaFoldDB" id="L9VEG2"/>